<accession>A0A4V3D3U4</accession>
<comment type="caution">
    <text evidence="13">The sequence shown here is derived from an EMBL/GenBank/DDBJ whole genome shotgun (WGS) entry which is preliminary data.</text>
</comment>
<evidence type="ECO:0000256" key="12">
    <source>
        <dbReference type="HAMAP-Rule" id="MF_01022"/>
    </source>
</evidence>
<dbReference type="HAMAP" id="MF_00076">
    <property type="entry name" value="HisB"/>
    <property type="match status" value="1"/>
</dbReference>
<evidence type="ECO:0000256" key="6">
    <source>
        <dbReference type="ARBA" id="ARBA00022801"/>
    </source>
</evidence>
<dbReference type="InterPro" id="IPR020568">
    <property type="entry name" value="Ribosomal_Su5_D2-typ_SF"/>
</dbReference>
<dbReference type="NCBIfam" id="NF002111">
    <property type="entry name" value="PRK00951.2-1"/>
    <property type="match status" value="1"/>
</dbReference>
<keyword evidence="10 12" id="KW-0511">Multifunctional enzyme</keyword>
<dbReference type="EC" id="4.2.1.19" evidence="12"/>
<feature type="region of interest" description="Histidinol-phosphatase" evidence="12">
    <location>
        <begin position="1"/>
        <end position="191"/>
    </location>
</feature>
<dbReference type="GO" id="GO:0004424">
    <property type="term" value="F:imidazoleglycerol-phosphate dehydratase activity"/>
    <property type="evidence" value="ECO:0007669"/>
    <property type="project" value="UniProtKB-UniRule"/>
</dbReference>
<name>A0A4V3D3U4_9FLAO</name>
<protein>
    <recommendedName>
        <fullName evidence="12">Histidine biosynthesis bifunctional protein HisB</fullName>
    </recommendedName>
    <domain>
        <recommendedName>
            <fullName evidence="12">Histidinol-phosphatase</fullName>
            <ecNumber evidence="12">3.1.3.15</ecNumber>
        </recommendedName>
    </domain>
    <domain>
        <recommendedName>
            <fullName evidence="12">Imidazoleglycerol-phosphate dehydratase</fullName>
            <shortName evidence="12">IGPD</shortName>
            <ecNumber evidence="12">4.2.1.19</ecNumber>
        </recommendedName>
    </domain>
</protein>
<feature type="active site" description="Proton donor" evidence="12">
    <location>
        <position position="15"/>
    </location>
</feature>
<dbReference type="InterPro" id="IPR006549">
    <property type="entry name" value="HAD-SF_hydro_IIIA"/>
</dbReference>
<dbReference type="RefSeq" id="WP_133644265.1">
    <property type="nucleotide sequence ID" value="NZ_SNYI01000002.1"/>
</dbReference>
<evidence type="ECO:0000313" key="13">
    <source>
        <dbReference type="EMBL" id="TDQ31443.1"/>
    </source>
</evidence>
<keyword evidence="5 12" id="KW-0479">Metal-binding</keyword>
<dbReference type="PROSITE" id="PS00955">
    <property type="entry name" value="IGP_DEHYDRATASE_2"/>
    <property type="match status" value="1"/>
</dbReference>
<comment type="subcellular location">
    <subcellularLocation>
        <location evidence="12">Cytoplasm</location>
    </subcellularLocation>
</comment>
<dbReference type="GO" id="GO:0046872">
    <property type="term" value="F:metal ion binding"/>
    <property type="evidence" value="ECO:0007669"/>
    <property type="project" value="UniProtKB-KW"/>
</dbReference>
<dbReference type="SUPFAM" id="SSF56784">
    <property type="entry name" value="HAD-like"/>
    <property type="match status" value="1"/>
</dbReference>
<evidence type="ECO:0000256" key="1">
    <source>
        <dbReference type="ARBA" id="ARBA00001946"/>
    </source>
</evidence>
<evidence type="ECO:0000256" key="9">
    <source>
        <dbReference type="ARBA" id="ARBA00023239"/>
    </source>
</evidence>
<dbReference type="UniPathway" id="UPA00031">
    <property type="reaction ID" value="UER00011"/>
</dbReference>
<evidence type="ECO:0000256" key="3">
    <source>
        <dbReference type="ARBA" id="ARBA00022490"/>
    </source>
</evidence>
<dbReference type="InterPro" id="IPR000807">
    <property type="entry name" value="ImidazoleglycerolP_deHydtase"/>
</dbReference>
<evidence type="ECO:0000256" key="5">
    <source>
        <dbReference type="ARBA" id="ARBA00022723"/>
    </source>
</evidence>
<comment type="catalytic activity">
    <reaction evidence="11 12">
        <text>L-histidinol phosphate + H2O = L-histidinol + phosphate</text>
        <dbReference type="Rhea" id="RHEA:14465"/>
        <dbReference type="ChEBI" id="CHEBI:15377"/>
        <dbReference type="ChEBI" id="CHEBI:43474"/>
        <dbReference type="ChEBI" id="CHEBI:57699"/>
        <dbReference type="ChEBI" id="CHEBI:57980"/>
        <dbReference type="EC" id="3.1.3.15"/>
    </reaction>
</comment>
<dbReference type="InterPro" id="IPR036412">
    <property type="entry name" value="HAD-like_sf"/>
</dbReference>
<comment type="pathway">
    <text evidence="2 12">Amino-acid biosynthesis; L-histidine biosynthesis; L-histidine from 5-phospho-alpha-D-ribose 1-diphosphate: step 6/9.</text>
</comment>
<keyword evidence="9 12" id="KW-0456">Lyase</keyword>
<dbReference type="InterPro" id="IPR020565">
    <property type="entry name" value="ImidazoleglycerP_deHydtase_CS"/>
</dbReference>
<evidence type="ECO:0000256" key="8">
    <source>
        <dbReference type="ARBA" id="ARBA00023102"/>
    </source>
</evidence>
<reference evidence="13 14" key="1">
    <citation type="submission" date="2019-03" db="EMBL/GenBank/DDBJ databases">
        <title>Genomic Encyclopedia of Archaeal and Bacterial Type Strains, Phase II (KMG-II): from individual species to whole genera.</title>
        <authorList>
            <person name="Goeker M."/>
        </authorList>
    </citation>
    <scope>NUCLEOTIDE SEQUENCE [LARGE SCALE GENOMIC DNA]</scope>
    <source>
        <strain evidence="13 14">DSM 18435</strain>
    </source>
</reference>
<dbReference type="FunFam" id="3.30.230.40:FF:000003">
    <property type="entry name" value="Imidazoleglycerol-phosphate dehydratase HisB"/>
    <property type="match status" value="1"/>
</dbReference>
<feature type="binding site" evidence="12">
    <location>
        <position position="13"/>
    </location>
    <ligand>
        <name>Mg(2+)</name>
        <dbReference type="ChEBI" id="CHEBI:18420"/>
    </ligand>
</feature>
<comment type="catalytic activity">
    <reaction evidence="12">
        <text>D-erythro-1-(imidazol-4-yl)glycerol 3-phosphate = 3-(imidazol-4-yl)-2-oxopropyl phosphate + H2O</text>
        <dbReference type="Rhea" id="RHEA:11040"/>
        <dbReference type="ChEBI" id="CHEBI:15377"/>
        <dbReference type="ChEBI" id="CHEBI:57766"/>
        <dbReference type="ChEBI" id="CHEBI:58278"/>
        <dbReference type="EC" id="4.2.1.19"/>
    </reaction>
</comment>
<comment type="cofactor">
    <cofactor evidence="1 12">
        <name>Mg(2+)</name>
        <dbReference type="ChEBI" id="CHEBI:18420"/>
    </cofactor>
</comment>
<dbReference type="EMBL" id="SNYI01000002">
    <property type="protein sequence ID" value="TDQ31443.1"/>
    <property type="molecule type" value="Genomic_DNA"/>
</dbReference>
<evidence type="ECO:0000256" key="2">
    <source>
        <dbReference type="ARBA" id="ARBA00005047"/>
    </source>
</evidence>
<evidence type="ECO:0000256" key="11">
    <source>
        <dbReference type="ARBA" id="ARBA00049158"/>
    </source>
</evidence>
<dbReference type="HAMAP" id="MF_01022">
    <property type="entry name" value="Bifunc_HisB"/>
    <property type="match status" value="1"/>
</dbReference>
<dbReference type="Pfam" id="PF00475">
    <property type="entry name" value="IGPD"/>
    <property type="match status" value="1"/>
</dbReference>
<comment type="pathway">
    <text evidence="12">Amino-acid biosynthesis; L-histidine biosynthesis; L-histidine from 5-phospho-alpha-D-ribose 1-diphosphate: step 8/9.</text>
</comment>
<dbReference type="Gene3D" id="3.40.50.1000">
    <property type="entry name" value="HAD superfamily/HAD-like"/>
    <property type="match status" value="1"/>
</dbReference>
<dbReference type="InterPro" id="IPR023214">
    <property type="entry name" value="HAD_sf"/>
</dbReference>
<dbReference type="PANTHER" id="PTHR23133">
    <property type="entry name" value="IMIDAZOLEGLYCEROL-PHOSPHATE DEHYDRATASE HIS7"/>
    <property type="match status" value="1"/>
</dbReference>
<dbReference type="InterPro" id="IPR005954">
    <property type="entry name" value="HisB_N"/>
</dbReference>
<keyword evidence="14" id="KW-1185">Reference proteome</keyword>
<comment type="caution">
    <text evidence="12">Lacks conserved residue(s) required for the propagation of feature annotation.</text>
</comment>
<comment type="similarity">
    <text evidence="12">In the N-terminal section; belongs to the histidinol-phosphatase family.</text>
</comment>
<evidence type="ECO:0000256" key="10">
    <source>
        <dbReference type="ARBA" id="ARBA00023268"/>
    </source>
</evidence>
<dbReference type="CDD" id="cd07914">
    <property type="entry name" value="IGPD"/>
    <property type="match status" value="1"/>
</dbReference>
<feature type="binding site" evidence="12">
    <location>
        <position position="15"/>
    </location>
    <ligand>
        <name>Mg(2+)</name>
        <dbReference type="ChEBI" id="CHEBI:18420"/>
    </ligand>
</feature>
<feature type="active site" description="Nucleophile" evidence="12">
    <location>
        <position position="13"/>
    </location>
</feature>
<dbReference type="NCBIfam" id="NF003937">
    <property type="entry name" value="PRK05446.1"/>
    <property type="match status" value="1"/>
</dbReference>
<dbReference type="SUPFAM" id="SSF54211">
    <property type="entry name" value="Ribosomal protein S5 domain 2-like"/>
    <property type="match status" value="2"/>
</dbReference>
<dbReference type="GO" id="GO:0000105">
    <property type="term" value="P:L-histidine biosynthetic process"/>
    <property type="evidence" value="ECO:0007669"/>
    <property type="project" value="UniProtKB-UniRule"/>
</dbReference>
<dbReference type="PANTHER" id="PTHR23133:SF2">
    <property type="entry name" value="IMIDAZOLEGLYCEROL-PHOSPHATE DEHYDRATASE"/>
    <property type="match status" value="1"/>
</dbReference>
<keyword evidence="3 12" id="KW-0963">Cytoplasm</keyword>
<dbReference type="EC" id="3.1.3.15" evidence="12"/>
<dbReference type="PROSITE" id="PS00954">
    <property type="entry name" value="IGP_DEHYDRATASE_1"/>
    <property type="match status" value="1"/>
</dbReference>
<dbReference type="GO" id="GO:0004401">
    <property type="term" value="F:histidinol-phosphatase activity"/>
    <property type="evidence" value="ECO:0007669"/>
    <property type="project" value="UniProtKB-UniRule"/>
</dbReference>
<dbReference type="Proteomes" id="UP000295468">
    <property type="component" value="Unassembled WGS sequence"/>
</dbReference>
<feature type="binding site" evidence="12">
    <location>
        <position position="133"/>
    </location>
    <ligand>
        <name>Mg(2+)</name>
        <dbReference type="ChEBI" id="CHEBI:18420"/>
    </ligand>
</feature>
<dbReference type="InterPro" id="IPR006543">
    <property type="entry name" value="Histidinol-phos"/>
</dbReference>
<dbReference type="Gene3D" id="3.30.230.40">
    <property type="entry name" value="Imidazole glycerol phosphate dehydratase, domain 1"/>
    <property type="match status" value="2"/>
</dbReference>
<dbReference type="FunFam" id="3.30.230.40:FF:000001">
    <property type="entry name" value="Imidazoleglycerol-phosphate dehydratase HisB"/>
    <property type="match status" value="1"/>
</dbReference>
<proteinExistence type="inferred from homology"/>
<keyword evidence="8 12" id="KW-0368">Histidine biosynthesis</keyword>
<keyword evidence="7 12" id="KW-0460">Magnesium</keyword>
<dbReference type="NCBIfam" id="NF002114">
    <property type="entry name" value="PRK00951.2-4"/>
    <property type="match status" value="1"/>
</dbReference>
<gene>
    <name evidence="12" type="primary">hisB</name>
    <name evidence="13" type="ORF">CLV82_2151</name>
</gene>
<dbReference type="Pfam" id="PF13242">
    <property type="entry name" value="Hydrolase_like"/>
    <property type="match status" value="1"/>
</dbReference>
<dbReference type="AlphaFoldDB" id="A0A4V3D3U4"/>
<dbReference type="GO" id="GO:0005737">
    <property type="term" value="C:cytoplasm"/>
    <property type="evidence" value="ECO:0007669"/>
    <property type="project" value="UniProtKB-SubCell"/>
</dbReference>
<keyword evidence="6 12" id="KW-0378">Hydrolase</keyword>
<dbReference type="OrthoDB" id="9790411at2"/>
<dbReference type="NCBIfam" id="TIGR01261">
    <property type="entry name" value="hisB_Nterm"/>
    <property type="match status" value="1"/>
</dbReference>
<evidence type="ECO:0000256" key="7">
    <source>
        <dbReference type="ARBA" id="ARBA00022842"/>
    </source>
</evidence>
<organism evidence="13 14">
    <name type="scientific">Zeaxanthinibacter enoshimensis</name>
    <dbReference type="NCBI Taxonomy" id="392009"/>
    <lineage>
        <taxon>Bacteria</taxon>
        <taxon>Pseudomonadati</taxon>
        <taxon>Bacteroidota</taxon>
        <taxon>Flavobacteriia</taxon>
        <taxon>Flavobacteriales</taxon>
        <taxon>Flavobacteriaceae</taxon>
        <taxon>Zeaxanthinibacter</taxon>
    </lineage>
</organism>
<sequence length="382" mass="43349">MENQLKKKVLFIDRDGTMIREPADEQIDSFEKLQFYPEVFRYLGKIASELDYELVMVTNQDGLGTDSFPENTFWPVQDFIVEAFKNEGVEFSEICIDRTFPKDNAPTRKPATGLLTAFLEGPYDLENSFVIGDRLTDIELAKNLGAQGIFINDKTFLGTDEISVDEKDLDQYIALETNSWKRIYEFLKLDDRTAAIHRKTNETDIKIELNLDGAGKSKISTGLAFFDHMLDQLARHGQMDLTIDVKGDLEVDEHHTIEDTAIALGEVFHKALGNKLGMERYGFCLPMDDCLAQVSIDFGGRNWLVWEADFKREKVGDMPTEMFLHFFKSFSDGAKANLNIKAEGTNEHHKIEAIFKAFAKAIKMAVKRDADKMVLPSTKGVL</sequence>
<feature type="region of interest" description="Imidazoleglycerol-phosphate dehydratase" evidence="12">
    <location>
        <begin position="192"/>
        <end position="382"/>
    </location>
</feature>
<keyword evidence="4 12" id="KW-0028">Amino-acid biosynthesis</keyword>
<evidence type="ECO:0000256" key="4">
    <source>
        <dbReference type="ARBA" id="ARBA00022605"/>
    </source>
</evidence>
<dbReference type="NCBIfam" id="TIGR01656">
    <property type="entry name" value="Histidinol-ppas"/>
    <property type="match status" value="1"/>
</dbReference>
<dbReference type="InterPro" id="IPR020566">
    <property type="entry name" value="His_synth_bifunc_HisB"/>
</dbReference>
<dbReference type="NCBIfam" id="TIGR01662">
    <property type="entry name" value="HAD-SF-IIIA"/>
    <property type="match status" value="1"/>
</dbReference>
<dbReference type="InterPro" id="IPR038494">
    <property type="entry name" value="IGPD_sf"/>
</dbReference>
<evidence type="ECO:0000313" key="14">
    <source>
        <dbReference type="Proteomes" id="UP000295468"/>
    </source>
</evidence>
<comment type="similarity">
    <text evidence="12">In the C-terminal section; belongs to the imidazoleglycerol-phosphate dehydratase family.</text>
</comment>